<dbReference type="Proteomes" id="UP000679629">
    <property type="component" value="Chromosome"/>
</dbReference>
<dbReference type="EMBL" id="CP075896">
    <property type="protein sequence ID" value="QWB21346.1"/>
    <property type="molecule type" value="Genomic_DNA"/>
</dbReference>
<dbReference type="Pfam" id="PF13412">
    <property type="entry name" value="HTH_24"/>
    <property type="match status" value="1"/>
</dbReference>
<dbReference type="PANTHER" id="PTHR18964:SF149">
    <property type="entry name" value="BIFUNCTIONAL UDP-N-ACETYLGLUCOSAMINE 2-EPIMERASE_N-ACETYLMANNOSAMINE KINASE"/>
    <property type="match status" value="1"/>
</dbReference>
<dbReference type="Gene3D" id="1.10.10.10">
    <property type="entry name" value="Winged helix-like DNA-binding domain superfamily/Winged helix DNA-binding domain"/>
    <property type="match status" value="1"/>
</dbReference>
<dbReference type="RefSeq" id="WP_215116757.1">
    <property type="nucleotide sequence ID" value="NZ_CBDRKV010000002.1"/>
</dbReference>
<dbReference type="InterPro" id="IPR036388">
    <property type="entry name" value="WH-like_DNA-bd_sf"/>
</dbReference>
<dbReference type="Pfam" id="PF00480">
    <property type="entry name" value="ROK"/>
    <property type="match status" value="1"/>
</dbReference>
<dbReference type="SUPFAM" id="SSF53067">
    <property type="entry name" value="Actin-like ATPase domain"/>
    <property type="match status" value="1"/>
</dbReference>
<dbReference type="InterPro" id="IPR036390">
    <property type="entry name" value="WH_DNA-bd_sf"/>
</dbReference>
<dbReference type="Gene3D" id="3.30.420.40">
    <property type="match status" value="2"/>
</dbReference>
<dbReference type="SUPFAM" id="SSF46785">
    <property type="entry name" value="Winged helix' DNA-binding domain"/>
    <property type="match status" value="1"/>
</dbReference>
<dbReference type="PANTHER" id="PTHR18964">
    <property type="entry name" value="ROK (REPRESSOR, ORF, KINASE) FAMILY"/>
    <property type="match status" value="1"/>
</dbReference>
<evidence type="ECO:0000256" key="1">
    <source>
        <dbReference type="ARBA" id="ARBA00006479"/>
    </source>
</evidence>
<evidence type="ECO:0000313" key="3">
    <source>
        <dbReference type="Proteomes" id="UP000679629"/>
    </source>
</evidence>
<protein>
    <submittedName>
        <fullName evidence="2">ROK family transcriptional regulator</fullName>
    </submittedName>
</protein>
<reference evidence="3" key="1">
    <citation type="submission" date="2021-05" db="EMBL/GenBank/DDBJ databases">
        <title>Direct Submission.</title>
        <authorList>
            <person name="Li K."/>
            <person name="Gao J."/>
        </authorList>
    </citation>
    <scope>NUCLEOTIDE SEQUENCE [LARGE SCALE GENOMIC DNA]</scope>
    <source>
        <strain evidence="3">MG62</strain>
    </source>
</reference>
<evidence type="ECO:0000313" key="2">
    <source>
        <dbReference type="EMBL" id="QWB21346.1"/>
    </source>
</evidence>
<organism evidence="2 3">
    <name type="scientific">Streptomyces koelreuteriae</name>
    <dbReference type="NCBI Taxonomy" id="2838015"/>
    <lineage>
        <taxon>Bacteria</taxon>
        <taxon>Bacillati</taxon>
        <taxon>Actinomycetota</taxon>
        <taxon>Actinomycetes</taxon>
        <taxon>Kitasatosporales</taxon>
        <taxon>Streptomycetaceae</taxon>
        <taxon>Streptomyces</taxon>
    </lineage>
</organism>
<proteinExistence type="inferred from homology"/>
<accession>A0ABX8FJR6</accession>
<dbReference type="InterPro" id="IPR043129">
    <property type="entry name" value="ATPase_NBD"/>
</dbReference>
<name>A0ABX8FJR6_9ACTN</name>
<dbReference type="InterPro" id="IPR000600">
    <property type="entry name" value="ROK"/>
</dbReference>
<comment type="similarity">
    <text evidence="1">Belongs to the ROK (NagC/XylR) family.</text>
</comment>
<sequence length="386" mass="40773">MTAGTAGWLPLSAGERSVAIEVLVHGPLSRTELARRLGLSPGSLTRLTKPLIESNLLIEAAEAEAPAEARQGRPSQPLDVVADSGSFLGFKITEDTVYCVVTTLRSHIVARHDRPLTTHDPAEVADLLGAMTAELAAEHPRIAGIGIGVGGFVRDRAVVGESPFLLWRDVPLAELVEERTGLPVVVENDVAALVEAETWFGAGRGLDRFAVLTIGAGIGYGLVLGGKRVSCAEEDRGFGRHWIVDPSGPLTPDGRRGSAVSLLTIPNIRYQVQAATGRDRTYEEILALAAAGDPMPARVIGEAARALGTLVAQISNFVMPQRILLAGEGVGLMDVAGETVEETIRDNRHPLAAPVDLETKVSDFHDWARGAAVLAIKVLVLGSAEA</sequence>
<keyword evidence="3" id="KW-1185">Reference proteome</keyword>
<gene>
    <name evidence="2" type="ORF">KJK29_01495</name>
</gene>